<dbReference type="Proteomes" id="UP000887566">
    <property type="component" value="Unplaced"/>
</dbReference>
<accession>A0A914UK51</accession>
<dbReference type="GO" id="GO:0016805">
    <property type="term" value="F:dipeptidase activity"/>
    <property type="evidence" value="ECO:0007669"/>
    <property type="project" value="InterPro"/>
</dbReference>
<reference evidence="3" key="1">
    <citation type="submission" date="2022-11" db="UniProtKB">
        <authorList>
            <consortium name="WormBaseParasite"/>
        </authorList>
    </citation>
    <scope>IDENTIFICATION</scope>
</reference>
<keyword evidence="2" id="KW-1185">Reference proteome</keyword>
<dbReference type="GO" id="GO:0006508">
    <property type="term" value="P:proteolysis"/>
    <property type="evidence" value="ECO:0007669"/>
    <property type="project" value="InterPro"/>
</dbReference>
<organism evidence="2 3">
    <name type="scientific">Plectus sambesii</name>
    <dbReference type="NCBI Taxonomy" id="2011161"/>
    <lineage>
        <taxon>Eukaryota</taxon>
        <taxon>Metazoa</taxon>
        <taxon>Ecdysozoa</taxon>
        <taxon>Nematoda</taxon>
        <taxon>Chromadorea</taxon>
        <taxon>Plectida</taxon>
        <taxon>Plectina</taxon>
        <taxon>Plectoidea</taxon>
        <taxon>Plectidae</taxon>
        <taxon>Plectus</taxon>
    </lineage>
</organism>
<dbReference type="PANTHER" id="PTHR12994">
    <property type="entry name" value="SECERNIN"/>
    <property type="match status" value="1"/>
</dbReference>
<dbReference type="PANTHER" id="PTHR12994:SF17">
    <property type="entry name" value="LD30995P"/>
    <property type="match status" value="1"/>
</dbReference>
<dbReference type="Pfam" id="PF03577">
    <property type="entry name" value="Peptidase_C69"/>
    <property type="match status" value="1"/>
</dbReference>
<protein>
    <submittedName>
        <fullName evidence="3">Dipeptidase</fullName>
    </submittedName>
</protein>
<dbReference type="WBParaSite" id="PSAMB.scaffold1050size36677.g10623.t1">
    <property type="protein sequence ID" value="PSAMB.scaffold1050size36677.g10623.t1"/>
    <property type="gene ID" value="PSAMB.scaffold1050size36677.g10623"/>
</dbReference>
<dbReference type="InterPro" id="IPR005322">
    <property type="entry name" value="Peptidase_C69"/>
</dbReference>
<evidence type="ECO:0000313" key="3">
    <source>
        <dbReference type="WBParaSite" id="PSAMB.scaffold1050size36677.g10623.t1"/>
    </source>
</evidence>
<comment type="similarity">
    <text evidence="1">Belongs to the peptidase C69 family. Secernin subfamily.</text>
</comment>
<dbReference type="Gene3D" id="3.60.60.10">
    <property type="entry name" value="Penicillin V Acylase, Chain A"/>
    <property type="match status" value="1"/>
</dbReference>
<proteinExistence type="inferred from homology"/>
<sequence>MSKSDIFIVQKTLNTLGGTIVGKNAHLPSADVMEVIFTAATDQDAKTLQQCSLVSVPQVAKTLATVLNKAAWCWGAEMGANERSVFAACVAISSKLQASKGDVDALLPCDLVRLALERGMTAKEAVVVVGKLVEEVGLGGPLSESNPQLKNADAGLVIADRDEAWIMEAVGKHWVAKKLTEGAVHVTNRFTIGAQFDLSSAGIAEYAKSQSLWDGNGEFDFGRAFNVNGAENGNGGQQLLNKSTANGKFTVQNMMEILRNKESKICSADGAELRAMGSIVSLLAPKESVHFFTAASNPCTVGFKPFLFDSNGAGDAVQHLLQSPKITPDPATAKPRFSSKPDRRSTFVKLHEAVVSGNHPTGKSAQQISAQLLEMEAQCIADVVDSFEKNSTIYDGVTLFRDCVEAEAKIYQH</sequence>
<dbReference type="AlphaFoldDB" id="A0A914UK51"/>
<dbReference type="GO" id="GO:0070004">
    <property type="term" value="F:cysteine-type exopeptidase activity"/>
    <property type="evidence" value="ECO:0007669"/>
    <property type="project" value="InterPro"/>
</dbReference>
<name>A0A914UK51_9BILA</name>
<evidence type="ECO:0000313" key="2">
    <source>
        <dbReference type="Proteomes" id="UP000887566"/>
    </source>
</evidence>
<evidence type="ECO:0000256" key="1">
    <source>
        <dbReference type="ARBA" id="ARBA00005705"/>
    </source>
</evidence>